<dbReference type="InterPro" id="IPR002549">
    <property type="entry name" value="AI-2E-like"/>
</dbReference>
<comment type="caution">
    <text evidence="7">The sequence shown here is derived from an EMBL/GenBank/DDBJ whole genome shotgun (WGS) entry which is preliminary data.</text>
</comment>
<feature type="transmembrane region" description="Helical" evidence="6">
    <location>
        <begin position="285"/>
        <end position="312"/>
    </location>
</feature>
<protein>
    <submittedName>
        <fullName evidence="7">Sporulation integral membrane protein YtvI</fullName>
    </submittedName>
</protein>
<evidence type="ECO:0000313" key="7">
    <source>
        <dbReference type="EMBL" id="KMT23077.1"/>
    </source>
</evidence>
<evidence type="ECO:0000256" key="5">
    <source>
        <dbReference type="ARBA" id="ARBA00023136"/>
    </source>
</evidence>
<dbReference type="GO" id="GO:0016020">
    <property type="term" value="C:membrane"/>
    <property type="evidence" value="ECO:0007669"/>
    <property type="project" value="UniProtKB-SubCell"/>
</dbReference>
<evidence type="ECO:0000256" key="3">
    <source>
        <dbReference type="ARBA" id="ARBA00022692"/>
    </source>
</evidence>
<evidence type="ECO:0000256" key="1">
    <source>
        <dbReference type="ARBA" id="ARBA00004141"/>
    </source>
</evidence>
<evidence type="ECO:0000256" key="6">
    <source>
        <dbReference type="SAM" id="Phobius"/>
    </source>
</evidence>
<feature type="transmembrane region" description="Helical" evidence="6">
    <location>
        <begin position="183"/>
        <end position="210"/>
    </location>
</feature>
<proteinExistence type="inferred from homology"/>
<name>A0A0J8DB65_CLOCY</name>
<dbReference type="AlphaFoldDB" id="A0A0J8DB65"/>
<dbReference type="EMBL" id="LFVU01000003">
    <property type="protein sequence ID" value="KMT23077.1"/>
    <property type="molecule type" value="Genomic_DNA"/>
</dbReference>
<dbReference type="PANTHER" id="PTHR21716">
    <property type="entry name" value="TRANSMEMBRANE PROTEIN"/>
    <property type="match status" value="1"/>
</dbReference>
<gene>
    <name evidence="7" type="primary">ytvI</name>
    <name evidence="7" type="ORF">CLCY_7c01240</name>
</gene>
<dbReference type="PANTHER" id="PTHR21716:SF68">
    <property type="entry name" value="TRANSPORT PROTEIN YTVI-RELATED"/>
    <property type="match status" value="1"/>
</dbReference>
<keyword evidence="8" id="KW-1185">Reference proteome</keyword>
<feature type="transmembrane region" description="Helical" evidence="6">
    <location>
        <begin position="216"/>
        <end position="243"/>
    </location>
</feature>
<dbReference type="Proteomes" id="UP000036756">
    <property type="component" value="Unassembled WGS sequence"/>
</dbReference>
<dbReference type="STRING" id="1121307.CLCY_7c01240"/>
<dbReference type="PATRIC" id="fig|1121307.3.peg.2407"/>
<dbReference type="Pfam" id="PF01594">
    <property type="entry name" value="AI-2E_transport"/>
    <property type="match status" value="1"/>
</dbReference>
<evidence type="ECO:0000313" key="8">
    <source>
        <dbReference type="Proteomes" id="UP000036756"/>
    </source>
</evidence>
<evidence type="ECO:0000256" key="2">
    <source>
        <dbReference type="ARBA" id="ARBA00009773"/>
    </source>
</evidence>
<organism evidence="7 8">
    <name type="scientific">Clostridium cylindrosporum DSM 605</name>
    <dbReference type="NCBI Taxonomy" id="1121307"/>
    <lineage>
        <taxon>Bacteria</taxon>
        <taxon>Bacillati</taxon>
        <taxon>Bacillota</taxon>
        <taxon>Clostridia</taxon>
        <taxon>Eubacteriales</taxon>
        <taxon>Clostridiaceae</taxon>
        <taxon>Clostridium</taxon>
    </lineage>
</organism>
<feature type="transmembrane region" description="Helical" evidence="6">
    <location>
        <begin position="32"/>
        <end position="50"/>
    </location>
</feature>
<feature type="transmembrane region" description="Helical" evidence="6">
    <location>
        <begin position="250"/>
        <end position="270"/>
    </location>
</feature>
<keyword evidence="5 6" id="KW-0472">Membrane</keyword>
<dbReference type="RefSeq" id="WP_048569451.1">
    <property type="nucleotide sequence ID" value="NZ_LFVU01000003.1"/>
</dbReference>
<sequence>MIKENKAILKAVVITFIIVILLKISLVFLWPFLFSLILVLIMEPIVKYFISKGFKRNLSVIFTFTIFSMLILIFGAYIWSYIGERLVLFTDSIPKLIDSYKDFPILNTLNENYERILIELKNIIIEYKEKILTTIISTFNGFIYVFIVVLAAVFMSIDLDYLSRSLRFLLGDSIYRPIRKSLVNINILLSIEFKLVSITVIVTTISFMVLGFKDPLSIGIICGILDLLPIVGPLIIFLPIIIYLITVKQIFIAMGLIFTYILIIVLRQIVEIKLLQGNLVLKPIFVIFSLYCGVLLFGGLGVLLGPLVLIMFKEIYRSLEKGDLTHI</sequence>
<keyword evidence="4 6" id="KW-1133">Transmembrane helix</keyword>
<accession>A0A0J8DB65</accession>
<feature type="transmembrane region" description="Helical" evidence="6">
    <location>
        <begin position="7"/>
        <end position="26"/>
    </location>
</feature>
<comment type="similarity">
    <text evidence="2">Belongs to the autoinducer-2 exporter (AI-2E) (TC 2.A.86) family.</text>
</comment>
<keyword evidence="3 6" id="KW-0812">Transmembrane</keyword>
<reference evidence="7 8" key="1">
    <citation type="submission" date="2015-06" db="EMBL/GenBank/DDBJ databases">
        <title>Draft genome sequence of the purine-degrading Clostridium cylindrosporum HC-1 (DSM 605).</title>
        <authorList>
            <person name="Poehlein A."/>
            <person name="Schiel-Bengelsdorf B."/>
            <person name="Bengelsdorf F."/>
            <person name="Daniel R."/>
            <person name="Duerre P."/>
        </authorList>
    </citation>
    <scope>NUCLEOTIDE SEQUENCE [LARGE SCALE GENOMIC DNA]</scope>
    <source>
        <strain evidence="7 8">DSM 605</strain>
    </source>
</reference>
<dbReference type="GO" id="GO:0055085">
    <property type="term" value="P:transmembrane transport"/>
    <property type="evidence" value="ECO:0007669"/>
    <property type="project" value="TreeGrafter"/>
</dbReference>
<evidence type="ECO:0000256" key="4">
    <source>
        <dbReference type="ARBA" id="ARBA00022989"/>
    </source>
</evidence>
<comment type="subcellular location">
    <subcellularLocation>
        <location evidence="1">Membrane</location>
        <topology evidence="1">Multi-pass membrane protein</topology>
    </subcellularLocation>
</comment>
<feature type="transmembrane region" description="Helical" evidence="6">
    <location>
        <begin position="57"/>
        <end position="82"/>
    </location>
</feature>
<feature type="transmembrane region" description="Helical" evidence="6">
    <location>
        <begin position="142"/>
        <end position="162"/>
    </location>
</feature>